<evidence type="ECO:0000313" key="3">
    <source>
        <dbReference type="Proteomes" id="UP000765509"/>
    </source>
</evidence>
<feature type="compositionally biased region" description="Basic and acidic residues" evidence="1">
    <location>
        <begin position="1"/>
        <end position="10"/>
    </location>
</feature>
<feature type="region of interest" description="Disordered" evidence="1">
    <location>
        <begin position="86"/>
        <end position="130"/>
    </location>
</feature>
<evidence type="ECO:0000313" key="2">
    <source>
        <dbReference type="EMBL" id="MBW0489591.1"/>
    </source>
</evidence>
<dbReference type="AlphaFoldDB" id="A0A9Q3CW75"/>
<proteinExistence type="predicted"/>
<protein>
    <submittedName>
        <fullName evidence="2">Uncharacterized protein</fullName>
    </submittedName>
</protein>
<evidence type="ECO:0000256" key="1">
    <source>
        <dbReference type="SAM" id="MobiDB-lite"/>
    </source>
</evidence>
<feature type="compositionally biased region" description="Basic and acidic residues" evidence="1">
    <location>
        <begin position="111"/>
        <end position="120"/>
    </location>
</feature>
<feature type="region of interest" description="Disordered" evidence="1">
    <location>
        <begin position="1"/>
        <end position="50"/>
    </location>
</feature>
<dbReference type="Proteomes" id="UP000765509">
    <property type="component" value="Unassembled WGS sequence"/>
</dbReference>
<reference evidence="2" key="1">
    <citation type="submission" date="2021-03" db="EMBL/GenBank/DDBJ databases">
        <title>Draft genome sequence of rust myrtle Austropuccinia psidii MF-1, a brazilian biotype.</title>
        <authorList>
            <person name="Quecine M.C."/>
            <person name="Pachon D.M.R."/>
            <person name="Bonatelli M.L."/>
            <person name="Correr F.H."/>
            <person name="Franceschini L.M."/>
            <person name="Leite T.F."/>
            <person name="Margarido G.R.A."/>
            <person name="Almeida C.A."/>
            <person name="Ferrarezi J.A."/>
            <person name="Labate C.A."/>
        </authorList>
    </citation>
    <scope>NUCLEOTIDE SEQUENCE</scope>
    <source>
        <strain evidence="2">MF-1</strain>
    </source>
</reference>
<keyword evidence="3" id="KW-1185">Reference proteome</keyword>
<sequence length="227" mass="24989">MKDGNGKRTFELGPIDTMGFKHQKQNPPNPLKQDTSIPHIPCEKTPQQLTPGPSAMQWSEDLFCNKQQAITFLILTFDSSGLTLPPFVEPSQHNEPPIPGPIQCSEPQVPSHEDALTHEPEPEEAPTQSTEEPFLLFSTFPHPSVIIIDNTPIGSPPASTPSPEIPPIASMNPTASSSQSHNEAQKEFTDLFPTLMIPQAIVHESINRILLEHGQLLHMITFVDSTD</sequence>
<comment type="caution">
    <text evidence="2">The sequence shown here is derived from an EMBL/GenBank/DDBJ whole genome shotgun (WGS) entry which is preliminary data.</text>
</comment>
<dbReference type="EMBL" id="AVOT02010151">
    <property type="protein sequence ID" value="MBW0489591.1"/>
    <property type="molecule type" value="Genomic_DNA"/>
</dbReference>
<name>A0A9Q3CW75_9BASI</name>
<accession>A0A9Q3CW75</accession>
<organism evidence="2 3">
    <name type="scientific">Austropuccinia psidii MF-1</name>
    <dbReference type="NCBI Taxonomy" id="1389203"/>
    <lineage>
        <taxon>Eukaryota</taxon>
        <taxon>Fungi</taxon>
        <taxon>Dikarya</taxon>
        <taxon>Basidiomycota</taxon>
        <taxon>Pucciniomycotina</taxon>
        <taxon>Pucciniomycetes</taxon>
        <taxon>Pucciniales</taxon>
        <taxon>Sphaerophragmiaceae</taxon>
        <taxon>Austropuccinia</taxon>
    </lineage>
</organism>
<gene>
    <name evidence="2" type="ORF">O181_029306</name>
</gene>